<reference evidence="5" key="1">
    <citation type="submission" date="2023-11" db="UniProtKB">
        <authorList>
            <consortium name="WormBaseParasite"/>
        </authorList>
    </citation>
    <scope>IDENTIFICATION</scope>
</reference>
<dbReference type="WBParaSite" id="SMTH1_30280.1">
    <property type="protein sequence ID" value="SMTH1_30280.1"/>
    <property type="gene ID" value="SMTH1_30280"/>
</dbReference>
<feature type="region of interest" description="Disordered" evidence="3">
    <location>
        <begin position="549"/>
        <end position="572"/>
    </location>
</feature>
<organism evidence="4 5">
    <name type="scientific">Schistosoma mattheei</name>
    <dbReference type="NCBI Taxonomy" id="31246"/>
    <lineage>
        <taxon>Eukaryota</taxon>
        <taxon>Metazoa</taxon>
        <taxon>Spiralia</taxon>
        <taxon>Lophotrochozoa</taxon>
        <taxon>Platyhelminthes</taxon>
        <taxon>Trematoda</taxon>
        <taxon>Digenea</taxon>
        <taxon>Strigeidida</taxon>
        <taxon>Schistosomatoidea</taxon>
        <taxon>Schistosomatidae</taxon>
        <taxon>Schistosoma</taxon>
    </lineage>
</organism>
<protein>
    <recommendedName>
        <fullName evidence="6">Fibrous sheath-interacting protein 1</fullName>
    </recommendedName>
</protein>
<accession>A0AA85B3E7</accession>
<dbReference type="InterPro" id="IPR026246">
    <property type="entry name" value="Fsip1"/>
</dbReference>
<dbReference type="Gene3D" id="2.20.110.10">
    <property type="entry name" value="Histone H3 K4-specific methyltransferase SET7/9 N-terminal domain"/>
    <property type="match status" value="1"/>
</dbReference>
<proteinExistence type="predicted"/>
<dbReference type="AlphaFoldDB" id="A0AA85B3E7"/>
<dbReference type="InterPro" id="IPR052849">
    <property type="entry name" value="MORN_repeat_protein"/>
</dbReference>
<evidence type="ECO:0000256" key="2">
    <source>
        <dbReference type="SAM" id="Coils"/>
    </source>
</evidence>
<dbReference type="InterPro" id="IPR003409">
    <property type="entry name" value="MORN"/>
</dbReference>
<sequence length="693" mass="80983">MLLMRNMVAQYQMIDDELFSQFVFPNGDYYEGQYAIRDSGIVRHGKGKFVGDFRKRMLDVTITNSLSQSYKNLSDINPECKNRNGFDVSMLCDLFGETSLHKGYYSGEWVNDKIEGFGKVKFASGSYYEGSFKDNKMDGLGTYYWPSGHILKAQFEQNNIQENSLIELIDPDGKQWTGQFKRNSQHKLTFNENDKCLNETQFNYLNELPFSESLFTDFEVINKELEETNQLFDYIINENESPCTIQTEQMKTKENLKISKGKKYIQLLDMILNSKLKEEKEIKENTRILHKQIENELNDLINSNKKFQTSKQINQIENTKQNSNQIVLVDAIEKFHTFPDEICRNIEKFLKLNDKSLSQNNKTVRNKNNNDSHQNNVKTNDLDEEITSKSIFKTEYIKECQTNEEKEREDRINKLLDQEIEVDSSASLQGNQCNQFRNQNTSFNESLFNSFNGKSRQNNKNFVKRNIELASRWKDIIPMTSEDKERLEEILAEDEEEMQIVKQNDILQNEMNIAIHKESSDSVHNDRLLSIDNMGSILRLYLNRTKRSGSCLDEPVSNNDDDQNPTNNKPNSVNQLMLKENCQQSDNQLLGMLCRLNEIDEQLEKFQIQRRIDNENTSQILSSLRSTEEENKILNESIRPGEYALSKYQETREISFEELNAILFLICYTKLWKNSSNNIEQLNIDLNELTPND</sequence>
<feature type="region of interest" description="Disordered" evidence="3">
    <location>
        <begin position="360"/>
        <end position="382"/>
    </location>
</feature>
<dbReference type="PANTHER" id="PTHR46917:SF1">
    <property type="entry name" value="MORN REPEAT-CONTAINING PROTEIN 2"/>
    <property type="match status" value="1"/>
</dbReference>
<dbReference type="Pfam" id="PF15554">
    <property type="entry name" value="FSIP1"/>
    <property type="match status" value="1"/>
</dbReference>
<dbReference type="Pfam" id="PF02493">
    <property type="entry name" value="MORN"/>
    <property type="match status" value="2"/>
</dbReference>
<evidence type="ECO:0000256" key="3">
    <source>
        <dbReference type="SAM" id="MobiDB-lite"/>
    </source>
</evidence>
<dbReference type="Proteomes" id="UP000050791">
    <property type="component" value="Unassembled WGS sequence"/>
</dbReference>
<keyword evidence="2" id="KW-0175">Coiled coil</keyword>
<dbReference type="PANTHER" id="PTHR46917">
    <property type="entry name" value="MORN REPEAT-CONTAINING PROTEIN 2"/>
    <property type="match status" value="1"/>
</dbReference>
<dbReference type="SMART" id="SM00698">
    <property type="entry name" value="MORN"/>
    <property type="match status" value="2"/>
</dbReference>
<keyword evidence="1" id="KW-0677">Repeat</keyword>
<feature type="compositionally biased region" description="Low complexity" evidence="3">
    <location>
        <begin position="360"/>
        <end position="369"/>
    </location>
</feature>
<evidence type="ECO:0008006" key="6">
    <source>
        <dbReference type="Google" id="ProtNLM"/>
    </source>
</evidence>
<feature type="coiled-coil region" evidence="2">
    <location>
        <begin position="276"/>
        <end position="310"/>
    </location>
</feature>
<evidence type="ECO:0000313" key="4">
    <source>
        <dbReference type="Proteomes" id="UP000050791"/>
    </source>
</evidence>
<evidence type="ECO:0000256" key="1">
    <source>
        <dbReference type="ARBA" id="ARBA00022737"/>
    </source>
</evidence>
<evidence type="ECO:0000313" key="5">
    <source>
        <dbReference type="WBParaSite" id="SMTH1_30280.1"/>
    </source>
</evidence>
<dbReference type="SUPFAM" id="SSF82185">
    <property type="entry name" value="Histone H3 K4-specific methyltransferase SET7/9 N-terminal domain"/>
    <property type="match status" value="1"/>
</dbReference>
<name>A0AA85B3E7_9TREM</name>